<dbReference type="Pfam" id="PF14559">
    <property type="entry name" value="TPR_19"/>
    <property type="match status" value="1"/>
</dbReference>
<feature type="transmembrane region" description="Helical" evidence="2">
    <location>
        <begin position="16"/>
        <end position="33"/>
    </location>
</feature>
<keyword evidence="4" id="KW-1185">Reference proteome</keyword>
<evidence type="ECO:0000256" key="1">
    <source>
        <dbReference type="PROSITE-ProRule" id="PRU00339"/>
    </source>
</evidence>
<accession>A0ABQ5Q620</accession>
<dbReference type="SUPFAM" id="SSF48452">
    <property type="entry name" value="TPR-like"/>
    <property type="match status" value="1"/>
</dbReference>
<proteinExistence type="predicted"/>
<dbReference type="InterPro" id="IPR011990">
    <property type="entry name" value="TPR-like_helical_dom_sf"/>
</dbReference>
<evidence type="ECO:0000313" key="4">
    <source>
        <dbReference type="Proteomes" id="UP001165089"/>
    </source>
</evidence>
<keyword evidence="2" id="KW-0812">Transmembrane</keyword>
<evidence type="ECO:0000256" key="2">
    <source>
        <dbReference type="SAM" id="Phobius"/>
    </source>
</evidence>
<dbReference type="EMBL" id="BSDD01000002">
    <property type="protein sequence ID" value="GLH69776.1"/>
    <property type="molecule type" value="Genomic_DNA"/>
</dbReference>
<dbReference type="Proteomes" id="UP001165089">
    <property type="component" value="Unassembled WGS sequence"/>
</dbReference>
<name>A0ABQ5Q620_9BACT</name>
<evidence type="ECO:0008006" key="5">
    <source>
        <dbReference type="Google" id="ProtNLM"/>
    </source>
</evidence>
<dbReference type="InterPro" id="IPR019734">
    <property type="entry name" value="TPR_rpt"/>
</dbReference>
<sequence>MAAGKPLTPQRRPGPLAWALILASALALGGWILHRHGWGQPLNVVLVQGPAGAGDGLDPESRRALTDLVHYDLEALGAVAVTRVADPPPAAAWGRLPRRTLVLELRPRRRGTDLALDVRLARSQGLAARGEAAWEVHPAPFAPPFEAFQDLHRDLPLPEGRSLPETLLPRRGDLFWRLVEAQGWHRRNDRLEAALAGVEAVLGAEPRCALAWMLSGDLLYRRLLIDPLGVPRGQAEAEQRFRRALELAPGHPQTAYLLAQLKVDAGDQGEALQVLQEALRSNPRALTLYTGLAYAARTAGLLDLARLALARRDQLAVPGLWSASAENTYLYLGDRSRFEATLVEAPGDSRNTVVRFYRGYLALADGDRGAAREAFAQAQVWPGGFAQFGQLAAVYEALAAGDGEGARRRLRALEEARTGLRVPDGEFTFKMAEALAYLGERSSALDLAERAFSQGFGCARWYRQSPYLARLRDLPRWQALVQHLEERQRLLEATFTPSAFGL</sequence>
<keyword evidence="1" id="KW-0802">TPR repeat</keyword>
<dbReference type="PROSITE" id="PS50005">
    <property type="entry name" value="TPR"/>
    <property type="match status" value="1"/>
</dbReference>
<reference evidence="3 4" key="1">
    <citation type="journal article" date="2023" name="Antonie Van Leeuwenhoek">
        <title>Mesoterricola silvestris gen. nov., sp. nov., Mesoterricola sediminis sp. nov., Geothrix oryzae sp. nov., Geothrix edaphica sp. nov., Geothrix rubra sp. nov., and Geothrix limicola sp. nov., six novel members of Acidobacteriota isolated from soils.</title>
        <authorList>
            <person name="Itoh H."/>
            <person name="Sugisawa Y."/>
            <person name="Mise K."/>
            <person name="Xu Z."/>
            <person name="Kuniyasu M."/>
            <person name="Ushijima N."/>
            <person name="Kawano K."/>
            <person name="Kobayashi E."/>
            <person name="Shiratori Y."/>
            <person name="Masuda Y."/>
            <person name="Senoo K."/>
        </authorList>
    </citation>
    <scope>NUCLEOTIDE SEQUENCE [LARGE SCALE GENOMIC DNA]</scope>
    <source>
        <strain evidence="3 4">Red803</strain>
    </source>
</reference>
<keyword evidence="2" id="KW-0472">Membrane</keyword>
<organism evidence="3 4">
    <name type="scientific">Geothrix rubra</name>
    <dbReference type="NCBI Taxonomy" id="2927977"/>
    <lineage>
        <taxon>Bacteria</taxon>
        <taxon>Pseudomonadati</taxon>
        <taxon>Acidobacteriota</taxon>
        <taxon>Holophagae</taxon>
        <taxon>Holophagales</taxon>
        <taxon>Holophagaceae</taxon>
        <taxon>Geothrix</taxon>
    </lineage>
</organism>
<comment type="caution">
    <text evidence="3">The sequence shown here is derived from an EMBL/GenBank/DDBJ whole genome shotgun (WGS) entry which is preliminary data.</text>
</comment>
<protein>
    <recommendedName>
        <fullName evidence="5">Tetratricopeptide repeat protein</fullName>
    </recommendedName>
</protein>
<feature type="repeat" description="TPR" evidence="1">
    <location>
        <begin position="252"/>
        <end position="285"/>
    </location>
</feature>
<gene>
    <name evidence="3" type="ORF">GETHPA_13090</name>
</gene>
<dbReference type="Gene3D" id="1.25.40.10">
    <property type="entry name" value="Tetratricopeptide repeat domain"/>
    <property type="match status" value="1"/>
</dbReference>
<dbReference type="RefSeq" id="WP_285723810.1">
    <property type="nucleotide sequence ID" value="NZ_BSDD01000002.1"/>
</dbReference>
<evidence type="ECO:0000313" key="3">
    <source>
        <dbReference type="EMBL" id="GLH69776.1"/>
    </source>
</evidence>
<keyword evidence="2" id="KW-1133">Transmembrane helix</keyword>